<name>A0ACB8BBR1_9AGAM</name>
<evidence type="ECO:0000313" key="1">
    <source>
        <dbReference type="EMBL" id="KAH7922288.1"/>
    </source>
</evidence>
<proteinExistence type="predicted"/>
<dbReference type="Proteomes" id="UP000790709">
    <property type="component" value="Unassembled WGS sequence"/>
</dbReference>
<comment type="caution">
    <text evidence="1">The sequence shown here is derived from an EMBL/GenBank/DDBJ whole genome shotgun (WGS) entry which is preliminary data.</text>
</comment>
<protein>
    <submittedName>
        <fullName evidence="1">Uncharacterized protein</fullName>
    </submittedName>
</protein>
<evidence type="ECO:0000313" key="2">
    <source>
        <dbReference type="Proteomes" id="UP000790709"/>
    </source>
</evidence>
<keyword evidence="2" id="KW-1185">Reference proteome</keyword>
<gene>
    <name evidence="1" type="ORF">BV22DRAFT_666847</name>
</gene>
<sequence length="87" mass="9868">MLVSYVKSTHLIYRPQSSPNPDRGLFPRTTLLRKVGPYRLCIISTVYILLYTSMCTARSLIHRAAGALFPATFLRQVRPFVLIDARG</sequence>
<organism evidence="1 2">
    <name type="scientific">Leucogyrophana mollusca</name>
    <dbReference type="NCBI Taxonomy" id="85980"/>
    <lineage>
        <taxon>Eukaryota</taxon>
        <taxon>Fungi</taxon>
        <taxon>Dikarya</taxon>
        <taxon>Basidiomycota</taxon>
        <taxon>Agaricomycotina</taxon>
        <taxon>Agaricomycetes</taxon>
        <taxon>Agaricomycetidae</taxon>
        <taxon>Boletales</taxon>
        <taxon>Boletales incertae sedis</taxon>
        <taxon>Leucogyrophana</taxon>
    </lineage>
</organism>
<reference evidence="1" key="1">
    <citation type="journal article" date="2021" name="New Phytol.">
        <title>Evolutionary innovations through gain and loss of genes in the ectomycorrhizal Boletales.</title>
        <authorList>
            <person name="Wu G."/>
            <person name="Miyauchi S."/>
            <person name="Morin E."/>
            <person name="Kuo A."/>
            <person name="Drula E."/>
            <person name="Varga T."/>
            <person name="Kohler A."/>
            <person name="Feng B."/>
            <person name="Cao Y."/>
            <person name="Lipzen A."/>
            <person name="Daum C."/>
            <person name="Hundley H."/>
            <person name="Pangilinan J."/>
            <person name="Johnson J."/>
            <person name="Barry K."/>
            <person name="LaButti K."/>
            <person name="Ng V."/>
            <person name="Ahrendt S."/>
            <person name="Min B."/>
            <person name="Choi I.G."/>
            <person name="Park H."/>
            <person name="Plett J.M."/>
            <person name="Magnuson J."/>
            <person name="Spatafora J.W."/>
            <person name="Nagy L.G."/>
            <person name="Henrissat B."/>
            <person name="Grigoriev I.V."/>
            <person name="Yang Z.L."/>
            <person name="Xu J."/>
            <person name="Martin F.M."/>
        </authorList>
    </citation>
    <scope>NUCLEOTIDE SEQUENCE</scope>
    <source>
        <strain evidence="1">KUC20120723A-06</strain>
    </source>
</reference>
<accession>A0ACB8BBR1</accession>
<dbReference type="EMBL" id="MU266490">
    <property type="protein sequence ID" value="KAH7922288.1"/>
    <property type="molecule type" value="Genomic_DNA"/>
</dbReference>